<dbReference type="EnsemblPlants" id="PNT77844">
    <property type="protein sequence ID" value="PNT77844"/>
    <property type="gene ID" value="BRADI_1g69397v3"/>
</dbReference>
<organism evidence="2">
    <name type="scientific">Brachypodium distachyon</name>
    <name type="common">Purple false brome</name>
    <name type="synonym">Trachynia distachya</name>
    <dbReference type="NCBI Taxonomy" id="15368"/>
    <lineage>
        <taxon>Eukaryota</taxon>
        <taxon>Viridiplantae</taxon>
        <taxon>Streptophyta</taxon>
        <taxon>Embryophyta</taxon>
        <taxon>Tracheophyta</taxon>
        <taxon>Spermatophyta</taxon>
        <taxon>Magnoliopsida</taxon>
        <taxon>Liliopsida</taxon>
        <taxon>Poales</taxon>
        <taxon>Poaceae</taxon>
        <taxon>BOP clade</taxon>
        <taxon>Pooideae</taxon>
        <taxon>Stipodae</taxon>
        <taxon>Brachypodieae</taxon>
        <taxon>Brachypodium</taxon>
    </lineage>
</organism>
<gene>
    <name evidence="2" type="ORF">BRADI_1g69397v3</name>
</gene>
<dbReference type="AlphaFoldDB" id="A0A2K2DU88"/>
<name>A0A2K2DU88_BRADI</name>
<reference evidence="3" key="3">
    <citation type="submission" date="2018-08" db="UniProtKB">
        <authorList>
            <consortium name="EnsemblPlants"/>
        </authorList>
    </citation>
    <scope>IDENTIFICATION</scope>
    <source>
        <strain evidence="3">cv. Bd21</strain>
    </source>
</reference>
<protein>
    <submittedName>
        <fullName evidence="2 3">Uncharacterized protein</fullName>
    </submittedName>
</protein>
<sequence>MTAAEGLVTKRKRGRTFWLAWEVTASSLSRALLVSIGCVAQWRRAASVFVFSVCSCGNFGLVLITAATGQVAC</sequence>
<reference evidence="2" key="2">
    <citation type="submission" date="2017-06" db="EMBL/GenBank/DDBJ databases">
        <title>WGS assembly of Brachypodium distachyon.</title>
        <authorList>
            <consortium name="The International Brachypodium Initiative"/>
            <person name="Lucas S."/>
            <person name="Harmon-Smith M."/>
            <person name="Lail K."/>
            <person name="Tice H."/>
            <person name="Grimwood J."/>
            <person name="Bruce D."/>
            <person name="Barry K."/>
            <person name="Shu S."/>
            <person name="Lindquist E."/>
            <person name="Wang M."/>
            <person name="Pitluck S."/>
            <person name="Vogel J.P."/>
            <person name="Garvin D.F."/>
            <person name="Mockler T.C."/>
            <person name="Schmutz J."/>
            <person name="Rokhsar D."/>
            <person name="Bevan M.W."/>
        </authorList>
    </citation>
    <scope>NUCLEOTIDE SEQUENCE</scope>
    <source>
        <strain evidence="2">Bd21</strain>
    </source>
</reference>
<evidence type="ECO:0000313" key="2">
    <source>
        <dbReference type="EMBL" id="PNT77844.1"/>
    </source>
</evidence>
<keyword evidence="1" id="KW-0812">Transmembrane</keyword>
<accession>A0A2K2DU88</accession>
<dbReference type="EMBL" id="CM000880">
    <property type="protein sequence ID" value="PNT77844.1"/>
    <property type="molecule type" value="Genomic_DNA"/>
</dbReference>
<keyword evidence="4" id="KW-1185">Reference proteome</keyword>
<dbReference type="Gramene" id="PNT77844">
    <property type="protein sequence ID" value="PNT77844"/>
    <property type="gene ID" value="BRADI_1g69397v3"/>
</dbReference>
<feature type="transmembrane region" description="Helical" evidence="1">
    <location>
        <begin position="48"/>
        <end position="67"/>
    </location>
</feature>
<evidence type="ECO:0000256" key="1">
    <source>
        <dbReference type="SAM" id="Phobius"/>
    </source>
</evidence>
<evidence type="ECO:0000313" key="3">
    <source>
        <dbReference type="EnsemblPlants" id="PNT77844"/>
    </source>
</evidence>
<keyword evidence="1" id="KW-0472">Membrane</keyword>
<proteinExistence type="predicted"/>
<dbReference type="InParanoid" id="A0A2K2DU88"/>
<dbReference type="Proteomes" id="UP000008810">
    <property type="component" value="Chromosome 1"/>
</dbReference>
<reference evidence="2 3" key="1">
    <citation type="journal article" date="2010" name="Nature">
        <title>Genome sequencing and analysis of the model grass Brachypodium distachyon.</title>
        <authorList>
            <consortium name="International Brachypodium Initiative"/>
        </authorList>
    </citation>
    <scope>NUCLEOTIDE SEQUENCE [LARGE SCALE GENOMIC DNA]</scope>
    <source>
        <strain evidence="2 3">Bd21</strain>
    </source>
</reference>
<evidence type="ECO:0000313" key="4">
    <source>
        <dbReference type="Proteomes" id="UP000008810"/>
    </source>
</evidence>
<keyword evidence="1" id="KW-1133">Transmembrane helix</keyword>